<dbReference type="GO" id="GO:0000723">
    <property type="term" value="P:telomere maintenance"/>
    <property type="evidence" value="ECO:0000318"/>
    <property type="project" value="GO_Central"/>
</dbReference>
<dbReference type="GO" id="GO:0005634">
    <property type="term" value="C:nucleus"/>
    <property type="evidence" value="ECO:0000318"/>
    <property type="project" value="GO_Central"/>
</dbReference>
<evidence type="ECO:0000256" key="1">
    <source>
        <dbReference type="ARBA" id="ARBA00004123"/>
    </source>
</evidence>
<feature type="compositionally biased region" description="Basic and acidic residues" evidence="7">
    <location>
        <begin position="1043"/>
        <end position="1064"/>
    </location>
</feature>
<evidence type="ECO:0000313" key="9">
    <source>
        <dbReference type="Proteomes" id="UP000813463"/>
    </source>
</evidence>
<proteinExistence type="predicted"/>
<feature type="domain" description="Telomere-associated protein Rif1 N-terminal" evidence="8">
    <location>
        <begin position="18"/>
        <end position="360"/>
    </location>
</feature>
<protein>
    <recommendedName>
        <fullName evidence="8">Telomere-associated protein Rif1 N-terminal domain-containing protein</fullName>
    </recommendedName>
</protein>
<dbReference type="GeneID" id="110777290"/>
<evidence type="ECO:0000259" key="8">
    <source>
        <dbReference type="Pfam" id="PF12231"/>
    </source>
</evidence>
<dbReference type="InterPro" id="IPR016024">
    <property type="entry name" value="ARM-type_fold"/>
</dbReference>
<dbReference type="Proteomes" id="UP000813463">
    <property type="component" value="Chromosome 2"/>
</dbReference>
<dbReference type="AlphaFoldDB" id="A0A9R0HVH5"/>
<evidence type="ECO:0000256" key="3">
    <source>
        <dbReference type="ARBA" id="ARBA00022454"/>
    </source>
</evidence>
<dbReference type="GO" id="GO:0000781">
    <property type="term" value="C:chromosome, telomeric region"/>
    <property type="evidence" value="ECO:0007669"/>
    <property type="project" value="UniProtKB-SubCell"/>
</dbReference>
<evidence type="ECO:0000313" key="10">
    <source>
        <dbReference type="RefSeq" id="XP_021837591.2"/>
    </source>
</evidence>
<reference evidence="9" key="1">
    <citation type="journal article" date="2021" name="Nat. Commun.">
        <title>Genomic analyses provide insights into spinach domestication and the genetic basis of agronomic traits.</title>
        <authorList>
            <person name="Cai X."/>
            <person name="Sun X."/>
            <person name="Xu C."/>
            <person name="Sun H."/>
            <person name="Wang X."/>
            <person name="Ge C."/>
            <person name="Zhang Z."/>
            <person name="Wang Q."/>
            <person name="Fei Z."/>
            <person name="Jiao C."/>
            <person name="Wang Q."/>
        </authorList>
    </citation>
    <scope>NUCLEOTIDE SEQUENCE [LARGE SCALE GENOMIC DNA]</scope>
    <source>
        <strain evidence="9">cv. Varoflay</strain>
    </source>
</reference>
<dbReference type="PANTHER" id="PTHR22928">
    <property type="entry name" value="TELOMERE-ASSOCIATED PROTEIN RIF1"/>
    <property type="match status" value="1"/>
</dbReference>
<accession>A0A9R0HVH5</accession>
<keyword evidence="6" id="KW-0131">Cell cycle</keyword>
<dbReference type="KEGG" id="soe:110777290"/>
<organism evidence="9 10">
    <name type="scientific">Spinacia oleracea</name>
    <name type="common">Spinach</name>
    <dbReference type="NCBI Taxonomy" id="3562"/>
    <lineage>
        <taxon>Eukaryota</taxon>
        <taxon>Viridiplantae</taxon>
        <taxon>Streptophyta</taxon>
        <taxon>Embryophyta</taxon>
        <taxon>Tracheophyta</taxon>
        <taxon>Spermatophyta</taxon>
        <taxon>Magnoliopsida</taxon>
        <taxon>eudicotyledons</taxon>
        <taxon>Gunneridae</taxon>
        <taxon>Pentapetalae</taxon>
        <taxon>Caryophyllales</taxon>
        <taxon>Chenopodiaceae</taxon>
        <taxon>Chenopodioideae</taxon>
        <taxon>Anserineae</taxon>
        <taxon>Spinacia</taxon>
    </lineage>
</organism>
<dbReference type="Gene3D" id="1.25.10.10">
    <property type="entry name" value="Leucine-rich Repeat Variant"/>
    <property type="match status" value="1"/>
</dbReference>
<dbReference type="RefSeq" id="XP_021837591.2">
    <property type="nucleotide sequence ID" value="XM_021981899.2"/>
</dbReference>
<sequence length="1106" mass="124659">MSIFSEQLDQIKTLNISSSKSEKSLAYSTLQHLQELASNDDSLIQLLADFNDFILSSIIADIRVNDADEEIVSLALKCLGFIIYHPSLVVAVSKEYVDQVLESLARLIVTTKIKVVCNLGVWCISIQQLDASYLDSHFDSLLRAIVHSLDNPVGSLSTTFEAIQAVTKLATQISEKMRDSSNLWAPCIYRRLLSADKRERDMCQRCLLKIKCLIVPPQLSLSKAIAQDMKLRLLPEMEEMLKHGKKLQALQAWGWFIRILGHYSLKSRSLVNKLLKLPEQTFSDPDPQVQIATQVAWEGLIDALIFLPSKVCGDTSQVTARSLKLIMTPVIGIMTSKTGISVQSSCLNTWCYLLHKLDSRVNDPQILGMVVEPVFKIVFNIGLEDENMWRWRFCMDLFHNFIQSKTGSCGLRTQVNSKISPVTTDNVSRLSEESTLKNYFIRWLPWDYSQMDFLVRMIQMIFCQAAKVTLCPEIKRLVCDNALKIFRFFLKGVQIDFTKSSTNYDTVMQSINGILVFLKTVCDTALCVDDATHDFQLACLRTLEAVTQELDPSILGSPLYKVPLDTKYFCTGEVGCKMLIGICPIKFMDMVSPVIYLTFHHFYLVVQFSYKIASVGSSIQEAYNYFSRVLSSYDSLEVIHAIVGLLYDGGDHNSLRVWITVAQCLKEYVDGAKDLVPFAAQPGNTGRLTLCYFLLYPFVVCTSQKPVSTQKPFSSLIASSFYSENISHVTEVWISLYCILNSTNLQENQNKNSFAEDICSSLNGFLLQKSDTGEVVTEVNHRDNSQEHHFLSLCGIVAECILKNLHIEKVAPEAIKCGYAESSGINNCLEFIARLMNLATTNNEAPEHVISRILPPLTRLVSCLQWKEDIISVFKVLCDPLLPLLSDSATNCESIKDHLQILWKEIIRSLLRSWPTIVFDSTFLELQAPLLEKALDHPNPSISDPTINFWNSAYGDEAHLDFPPCLLRVLDKLLRVGKLKIRNRRAPAVEKNSPSLEVNTSVPKPKVTATLNMCSKRVKLLENVMDGSSCKSKLPPCPKRKRSELTERQKEVRRAQQGKLRDCSGHGAGVRTYTTADFSQGSQDDSQDSQDIRDPYLILNMLRRTS</sequence>
<comment type="subcellular location">
    <subcellularLocation>
        <location evidence="2">Chromosome</location>
        <location evidence="2">Telomere</location>
    </subcellularLocation>
    <subcellularLocation>
        <location evidence="1">Nucleus</location>
    </subcellularLocation>
</comment>
<feature type="region of interest" description="Disordered" evidence="7">
    <location>
        <begin position="1028"/>
        <end position="1094"/>
    </location>
</feature>
<name>A0A9R0HVH5_SPIOL</name>
<keyword evidence="9" id="KW-1185">Reference proteome</keyword>
<evidence type="ECO:0000256" key="5">
    <source>
        <dbReference type="ARBA" id="ARBA00023242"/>
    </source>
</evidence>
<keyword evidence="3" id="KW-0158">Chromosome</keyword>
<dbReference type="InterPro" id="IPR022031">
    <property type="entry name" value="Rif1_N"/>
</dbReference>
<keyword evidence="5" id="KW-0539">Nucleus</keyword>
<gene>
    <name evidence="10" type="primary">LOC110777290</name>
</gene>
<dbReference type="Pfam" id="PF12231">
    <property type="entry name" value="Rif1_N"/>
    <property type="match status" value="1"/>
</dbReference>
<keyword evidence="4" id="KW-0779">Telomere</keyword>
<dbReference type="InterPro" id="IPR011989">
    <property type="entry name" value="ARM-like"/>
</dbReference>
<evidence type="ECO:0000256" key="6">
    <source>
        <dbReference type="ARBA" id="ARBA00023306"/>
    </source>
</evidence>
<evidence type="ECO:0000256" key="7">
    <source>
        <dbReference type="SAM" id="MobiDB-lite"/>
    </source>
</evidence>
<reference evidence="10" key="2">
    <citation type="submission" date="2025-08" db="UniProtKB">
        <authorList>
            <consortium name="RefSeq"/>
        </authorList>
    </citation>
    <scope>IDENTIFICATION</scope>
    <source>
        <tissue evidence="10">Leaf</tissue>
    </source>
</reference>
<evidence type="ECO:0000256" key="4">
    <source>
        <dbReference type="ARBA" id="ARBA00022895"/>
    </source>
</evidence>
<dbReference type="PANTHER" id="PTHR22928:SF3">
    <property type="entry name" value="TELOMERE-ASSOCIATED PROTEIN RIF1"/>
    <property type="match status" value="1"/>
</dbReference>
<dbReference type="SUPFAM" id="SSF48371">
    <property type="entry name" value="ARM repeat"/>
    <property type="match status" value="2"/>
</dbReference>
<evidence type="ECO:0000256" key="2">
    <source>
        <dbReference type="ARBA" id="ARBA00004574"/>
    </source>
</evidence>